<evidence type="ECO:0000313" key="3">
    <source>
        <dbReference type="EMBL" id="TXG74921.1"/>
    </source>
</evidence>
<keyword evidence="5" id="KW-1185">Reference proteome</keyword>
<dbReference type="EMBL" id="CM017691">
    <property type="protein sequence ID" value="TYH21222.1"/>
    <property type="molecule type" value="Genomic_DNA"/>
</dbReference>
<evidence type="ECO:0000313" key="2">
    <source>
        <dbReference type="EMBL" id="TXG74917.1"/>
    </source>
</evidence>
<dbReference type="EMBL" id="ML700840">
    <property type="protein sequence ID" value="TXG74921.1"/>
    <property type="molecule type" value="Genomic_DNA"/>
</dbReference>
<dbReference type="EMBL" id="ML700962">
    <property type="protein sequence ID" value="TXG74704.1"/>
    <property type="molecule type" value="Genomic_DNA"/>
</dbReference>
<evidence type="ECO:0008006" key="6">
    <source>
        <dbReference type="Google" id="ProtNLM"/>
    </source>
</evidence>
<evidence type="ECO:0000313" key="4">
    <source>
        <dbReference type="EMBL" id="TYH21222.1"/>
    </source>
</evidence>
<gene>
    <name evidence="1" type="ORF">ES288_1Z018700v1</name>
    <name evidence="2" type="ORF">ES288_1Z043000v1</name>
    <name evidence="3" type="ORF">ES288_1Z043400v1</name>
    <name evidence="4" type="ORF">ES288_A04G026200v1</name>
</gene>
<evidence type="ECO:0000313" key="5">
    <source>
        <dbReference type="Proteomes" id="UP000323506"/>
    </source>
</evidence>
<name>A0A5C7J066_GOSDA</name>
<reference evidence="3 5" key="1">
    <citation type="submission" date="2019-06" db="EMBL/GenBank/DDBJ databases">
        <title>WGS assembly of Gossypium darwinii.</title>
        <authorList>
            <person name="Chen Z.J."/>
            <person name="Sreedasyam A."/>
            <person name="Ando A."/>
            <person name="Song Q."/>
            <person name="De L."/>
            <person name="Hulse-Kemp A."/>
            <person name="Ding M."/>
            <person name="Ye W."/>
            <person name="Kirkbride R."/>
            <person name="Jenkins J."/>
            <person name="Plott C."/>
            <person name="Lovell J."/>
            <person name="Lin Y.-M."/>
            <person name="Vaughn R."/>
            <person name="Liu B."/>
            <person name="Li W."/>
            <person name="Simpson S."/>
            <person name="Scheffler B."/>
            <person name="Saski C."/>
            <person name="Grover C."/>
            <person name="Hu G."/>
            <person name="Conover J."/>
            <person name="Carlson J."/>
            <person name="Shu S."/>
            <person name="Boston L."/>
            <person name="Williams M."/>
            <person name="Peterson D."/>
            <person name="Mcgee K."/>
            <person name="Jones D."/>
            <person name="Wendel J."/>
            <person name="Stelly D."/>
            <person name="Grimwood J."/>
            <person name="Schmutz J."/>
        </authorList>
    </citation>
    <scope>NUCLEOTIDE SEQUENCE [LARGE SCALE GENOMIC DNA]</scope>
    <source>
        <strain evidence="3">1808015.09</strain>
    </source>
</reference>
<proteinExistence type="predicted"/>
<dbReference type="EMBL" id="ML700840">
    <property type="protein sequence ID" value="TXG74917.1"/>
    <property type="molecule type" value="Genomic_DNA"/>
</dbReference>
<dbReference type="AlphaFoldDB" id="A0A5C7J066"/>
<accession>A0A5C7J066</accession>
<evidence type="ECO:0000313" key="1">
    <source>
        <dbReference type="EMBL" id="TXG74704.1"/>
    </source>
</evidence>
<dbReference type="Proteomes" id="UP000323506">
    <property type="component" value="Chromosome A04"/>
</dbReference>
<organism evidence="3 5">
    <name type="scientific">Gossypium darwinii</name>
    <name type="common">Darwin's cotton</name>
    <name type="synonym">Gossypium barbadense var. darwinii</name>
    <dbReference type="NCBI Taxonomy" id="34276"/>
    <lineage>
        <taxon>Eukaryota</taxon>
        <taxon>Viridiplantae</taxon>
        <taxon>Streptophyta</taxon>
        <taxon>Embryophyta</taxon>
        <taxon>Tracheophyta</taxon>
        <taxon>Spermatophyta</taxon>
        <taxon>Magnoliopsida</taxon>
        <taxon>eudicotyledons</taxon>
        <taxon>Gunneridae</taxon>
        <taxon>Pentapetalae</taxon>
        <taxon>rosids</taxon>
        <taxon>malvids</taxon>
        <taxon>Malvales</taxon>
        <taxon>Malvaceae</taxon>
        <taxon>Malvoideae</taxon>
        <taxon>Gossypium</taxon>
    </lineage>
</organism>
<sequence length="141" mass="15326">MACPPTHKVVKGELKNGSDDCLASLMYSNYQGAPVTIKKDSLPTPFAQNMLVDGLYGGLVYDVVRVKWIILWTTDCKVATKIIPTENHIVWEDIVSILQPYDSSDNLPLSCGGAFSAEAHIHANGDGSLNLTAQIMWSGCK</sequence>
<protein>
    <recommendedName>
        <fullName evidence="6">MIC-3</fullName>
    </recommendedName>
</protein>